<dbReference type="RefSeq" id="WP_041017344.1">
    <property type="nucleotide sequence ID" value="NZ_CCEJ010000004.1"/>
</dbReference>
<accession>A0A090D1G5</accession>
<dbReference type="PANTHER" id="PTHR34009:SF2">
    <property type="entry name" value="PROTEIN STAR"/>
    <property type="match status" value="1"/>
</dbReference>
<comment type="caution">
    <text evidence="1">The sequence shown here is derived from an EMBL/GenBank/DDBJ whole genome shotgun (WGS) entry which is preliminary data.</text>
</comment>
<reference evidence="1" key="2">
    <citation type="submission" date="2014-09" db="EMBL/GenBank/DDBJ databases">
        <title>Criblamydia sequanensis harbors a mega-plasmid encoding arsenite resistance.</title>
        <authorList>
            <person name="Bertelli C."/>
            <person name="Goesmann A."/>
            <person name="Greub G."/>
        </authorList>
    </citation>
    <scope>NUCLEOTIDE SEQUENCE [LARGE SCALE GENOMIC DNA]</scope>
    <source>
        <strain evidence="1">CRIB-18</strain>
    </source>
</reference>
<proteinExistence type="predicted"/>
<dbReference type="eggNOG" id="ENOG5032UUA">
    <property type="taxonomic scope" value="Bacteria"/>
</dbReference>
<gene>
    <name evidence="1" type="ORF">CSEC_0968</name>
</gene>
<dbReference type="EMBL" id="CCEJ010000004">
    <property type="protein sequence ID" value="CDR33795.1"/>
    <property type="molecule type" value="Genomic_DNA"/>
</dbReference>
<sequence>MKNRIYAALYFVLFFQQCLFSTSDASNEDSLHKYSQNIYSQRGEDGILQEILSRLNIENGFFVEFGAWDGMWLSNSRNLVEKGWSGVYIEADKRGYEALISNYRNENNVLCLNEFVAYEGQVQGKTIDAIADEYFPHQEIDFMSIDIDGADHLILECLKRKPKILCVEGGFSWNPNFTRRVPDAIAFQNLQQPLAVMIDIGKKQGYEPVCFTQNTFFIRSDLYEPFKEIKNDPLTLWQEGFKNLPAETRNWLINFRKNHSIIRSVEGKEYLNLPLASISKTWDEEKLQAR</sequence>
<keyword evidence="2" id="KW-1185">Reference proteome</keyword>
<dbReference type="GO" id="GO:0016197">
    <property type="term" value="P:endosomal transport"/>
    <property type="evidence" value="ECO:0007669"/>
    <property type="project" value="TreeGrafter"/>
</dbReference>
<dbReference type="GO" id="GO:0006888">
    <property type="term" value="P:endoplasmic reticulum to Golgi vesicle-mediated transport"/>
    <property type="evidence" value="ECO:0007669"/>
    <property type="project" value="TreeGrafter"/>
</dbReference>
<dbReference type="GO" id="GO:0005886">
    <property type="term" value="C:plasma membrane"/>
    <property type="evidence" value="ECO:0007669"/>
    <property type="project" value="TreeGrafter"/>
</dbReference>
<name>A0A090D1G5_9BACT</name>
<dbReference type="SUPFAM" id="SSF53335">
    <property type="entry name" value="S-adenosyl-L-methionine-dependent methyltransferases"/>
    <property type="match status" value="1"/>
</dbReference>
<dbReference type="InterPro" id="IPR053202">
    <property type="entry name" value="EGF_Rcpt_Signaling_Reg"/>
</dbReference>
<evidence type="ECO:0000313" key="2">
    <source>
        <dbReference type="Proteomes" id="UP000031552"/>
    </source>
</evidence>
<dbReference type="InterPro" id="IPR029063">
    <property type="entry name" value="SAM-dependent_MTases_sf"/>
</dbReference>
<dbReference type="OrthoDB" id="9810122at2"/>
<dbReference type="Proteomes" id="UP000031552">
    <property type="component" value="Unassembled WGS sequence"/>
</dbReference>
<dbReference type="PANTHER" id="PTHR34009">
    <property type="entry name" value="PROTEIN STAR"/>
    <property type="match status" value="1"/>
</dbReference>
<protein>
    <submittedName>
        <fullName evidence="1">Secreted protein</fullName>
    </submittedName>
</protein>
<dbReference type="GO" id="GO:0005737">
    <property type="term" value="C:cytoplasm"/>
    <property type="evidence" value="ECO:0007669"/>
    <property type="project" value="GOC"/>
</dbReference>
<reference evidence="1" key="1">
    <citation type="submission" date="2013-12" db="EMBL/GenBank/DDBJ databases">
        <authorList>
            <person name="Linke B."/>
        </authorList>
    </citation>
    <scope>NUCLEOTIDE SEQUENCE [LARGE SCALE GENOMIC DNA]</scope>
    <source>
        <strain evidence="1">CRIB-18</strain>
    </source>
</reference>
<organism evidence="1 2">
    <name type="scientific">Candidatus Criblamydia sequanensis CRIB-18</name>
    <dbReference type="NCBI Taxonomy" id="1437425"/>
    <lineage>
        <taxon>Bacteria</taxon>
        <taxon>Pseudomonadati</taxon>
        <taxon>Chlamydiota</taxon>
        <taxon>Chlamydiia</taxon>
        <taxon>Parachlamydiales</taxon>
        <taxon>Candidatus Criblamydiaceae</taxon>
        <taxon>Candidatus Criblamydia</taxon>
    </lineage>
</organism>
<dbReference type="STRING" id="1437425.CSEC_0968"/>
<evidence type="ECO:0000313" key="1">
    <source>
        <dbReference type="EMBL" id="CDR33795.1"/>
    </source>
</evidence>
<dbReference type="AlphaFoldDB" id="A0A090D1G5"/>